<sequence length="95" mass="10363">MRMILFGALVASMTGCGVILPDVMIVGSEQGIRAYNDGQSSLIAQSKTQHPNQVTPYWDTRKAQVSYSFWERLSRGLIATSGTSKHGQEATNDAE</sequence>
<protein>
    <recommendedName>
        <fullName evidence="2">Lipoprotein</fullName>
    </recommendedName>
</protein>
<dbReference type="PROSITE" id="PS51257">
    <property type="entry name" value="PROKAR_LIPOPROTEIN"/>
    <property type="match status" value="1"/>
</dbReference>
<evidence type="ECO:0008006" key="2">
    <source>
        <dbReference type="Google" id="ProtNLM"/>
    </source>
</evidence>
<proteinExistence type="predicted"/>
<reference evidence="1" key="1">
    <citation type="submission" date="2020-04" db="EMBL/GenBank/DDBJ databases">
        <authorList>
            <person name="Chiriac C."/>
            <person name="Salcher M."/>
            <person name="Ghai R."/>
            <person name="Kavagutti S V."/>
        </authorList>
    </citation>
    <scope>NUCLEOTIDE SEQUENCE</scope>
</reference>
<evidence type="ECO:0000313" key="1">
    <source>
        <dbReference type="EMBL" id="CAB4166356.1"/>
    </source>
</evidence>
<organism evidence="1">
    <name type="scientific">uncultured Caudovirales phage</name>
    <dbReference type="NCBI Taxonomy" id="2100421"/>
    <lineage>
        <taxon>Viruses</taxon>
        <taxon>Duplodnaviria</taxon>
        <taxon>Heunggongvirae</taxon>
        <taxon>Uroviricota</taxon>
        <taxon>Caudoviricetes</taxon>
        <taxon>Peduoviridae</taxon>
        <taxon>Maltschvirus</taxon>
        <taxon>Maltschvirus maltsch</taxon>
    </lineage>
</organism>
<accession>A0A6J5P8L3</accession>
<name>A0A6J5P8L3_9CAUD</name>
<gene>
    <name evidence="1" type="ORF">UFOVP851_23</name>
</gene>
<dbReference type="EMBL" id="LR796790">
    <property type="protein sequence ID" value="CAB4166356.1"/>
    <property type="molecule type" value="Genomic_DNA"/>
</dbReference>